<proteinExistence type="predicted"/>
<feature type="compositionally biased region" description="Low complexity" evidence="1">
    <location>
        <begin position="68"/>
        <end position="92"/>
    </location>
</feature>
<evidence type="ECO:0000256" key="1">
    <source>
        <dbReference type="SAM" id="MobiDB-lite"/>
    </source>
</evidence>
<feature type="region of interest" description="Disordered" evidence="1">
    <location>
        <begin position="47"/>
        <end position="100"/>
    </location>
</feature>
<dbReference type="Proteomes" id="UP000036471">
    <property type="component" value="Unassembled WGS sequence"/>
</dbReference>
<name>A0ABR5HDM9_9HYPH</name>
<keyword evidence="3" id="KW-1185">Reference proteome</keyword>
<gene>
    <name evidence="2" type="ORF">QR79_11575</name>
</gene>
<dbReference type="EMBL" id="JTHG01000084">
    <property type="protein sequence ID" value="KMO24476.1"/>
    <property type="molecule type" value="Genomic_DNA"/>
</dbReference>
<comment type="caution">
    <text evidence="2">The sequence shown here is derived from an EMBL/GenBank/DDBJ whole genome shotgun (WGS) entry which is preliminary data.</text>
</comment>
<sequence length="100" mass="10280">MSLPVAARPRHFPPGPLSFREADRAVTATRTAGKPAHAVPAVTSSFLKKNAPRPAPRPSRFPERAHGRAALNRPGRPARAARGAPGPPATGSRSGGPPGA</sequence>
<reference evidence="2 3" key="1">
    <citation type="submission" date="2014-11" db="EMBL/GenBank/DDBJ databases">
        <title>Comparative genomics of Methylobacterium species.</title>
        <authorList>
            <person name="Chaudhry V."/>
            <person name="Patil P.B."/>
        </authorList>
    </citation>
    <scope>NUCLEOTIDE SEQUENCE [LARGE SCALE GENOMIC DNA]</scope>
    <source>
        <strain evidence="2 3">SE3.6</strain>
    </source>
</reference>
<evidence type="ECO:0000313" key="2">
    <source>
        <dbReference type="EMBL" id="KMO24476.1"/>
    </source>
</evidence>
<accession>A0ABR5HDM9</accession>
<organism evidence="2 3">
    <name type="scientific">Methylobacterium indicum</name>
    <dbReference type="NCBI Taxonomy" id="1775910"/>
    <lineage>
        <taxon>Bacteria</taxon>
        <taxon>Pseudomonadati</taxon>
        <taxon>Pseudomonadota</taxon>
        <taxon>Alphaproteobacteria</taxon>
        <taxon>Hyphomicrobiales</taxon>
        <taxon>Methylobacteriaceae</taxon>
        <taxon>Methylobacterium</taxon>
    </lineage>
</organism>
<protein>
    <submittedName>
        <fullName evidence="2">Uncharacterized protein</fullName>
    </submittedName>
</protein>
<feature type="region of interest" description="Disordered" evidence="1">
    <location>
        <begin position="1"/>
        <end position="20"/>
    </location>
</feature>
<evidence type="ECO:0000313" key="3">
    <source>
        <dbReference type="Proteomes" id="UP000036471"/>
    </source>
</evidence>